<reference evidence="2 3" key="1">
    <citation type="submission" date="2014-04" db="EMBL/GenBank/DDBJ databases">
        <authorList>
            <consortium name="DOE Joint Genome Institute"/>
            <person name="Kuo A."/>
            <person name="Girlanda M."/>
            <person name="Perotto S."/>
            <person name="Kohler A."/>
            <person name="Nagy L.G."/>
            <person name="Floudas D."/>
            <person name="Copeland A."/>
            <person name="Barry K.W."/>
            <person name="Cichocki N."/>
            <person name="Veneault-Fourrey C."/>
            <person name="LaButti K."/>
            <person name="Lindquist E.A."/>
            <person name="Lipzen A."/>
            <person name="Lundell T."/>
            <person name="Morin E."/>
            <person name="Murat C."/>
            <person name="Sun H."/>
            <person name="Tunlid A."/>
            <person name="Henrissat B."/>
            <person name="Grigoriev I.V."/>
            <person name="Hibbett D.S."/>
            <person name="Martin F."/>
            <person name="Nordberg H.P."/>
            <person name="Cantor M.N."/>
            <person name="Hua S.X."/>
        </authorList>
    </citation>
    <scope>NUCLEOTIDE SEQUENCE [LARGE SCALE GENOMIC DNA]</scope>
    <source>
        <strain evidence="2 3">MUT 4182</strain>
    </source>
</reference>
<evidence type="ECO:0000313" key="3">
    <source>
        <dbReference type="Proteomes" id="UP000054248"/>
    </source>
</evidence>
<accession>A0A0C3LEE7</accession>
<dbReference type="AlphaFoldDB" id="A0A0C3LEE7"/>
<proteinExistence type="predicted"/>
<keyword evidence="3" id="KW-1185">Reference proteome</keyword>
<dbReference type="Proteomes" id="UP000054248">
    <property type="component" value="Unassembled WGS sequence"/>
</dbReference>
<evidence type="ECO:0000313" key="2">
    <source>
        <dbReference type="EMBL" id="KIO19817.1"/>
    </source>
</evidence>
<reference evidence="3" key="2">
    <citation type="submission" date="2015-01" db="EMBL/GenBank/DDBJ databases">
        <title>Evolutionary Origins and Diversification of the Mycorrhizal Mutualists.</title>
        <authorList>
            <consortium name="DOE Joint Genome Institute"/>
            <consortium name="Mycorrhizal Genomics Consortium"/>
            <person name="Kohler A."/>
            <person name="Kuo A."/>
            <person name="Nagy L.G."/>
            <person name="Floudas D."/>
            <person name="Copeland A."/>
            <person name="Barry K.W."/>
            <person name="Cichocki N."/>
            <person name="Veneault-Fourrey C."/>
            <person name="LaButti K."/>
            <person name="Lindquist E.A."/>
            <person name="Lipzen A."/>
            <person name="Lundell T."/>
            <person name="Morin E."/>
            <person name="Murat C."/>
            <person name="Riley R."/>
            <person name="Ohm R."/>
            <person name="Sun H."/>
            <person name="Tunlid A."/>
            <person name="Henrissat B."/>
            <person name="Grigoriev I.V."/>
            <person name="Hibbett D.S."/>
            <person name="Martin F."/>
        </authorList>
    </citation>
    <scope>NUCLEOTIDE SEQUENCE [LARGE SCALE GENOMIC DNA]</scope>
    <source>
        <strain evidence="3">MUT 4182</strain>
    </source>
</reference>
<gene>
    <name evidence="2" type="ORF">M407DRAFT_144532</name>
</gene>
<feature type="region of interest" description="Disordered" evidence="1">
    <location>
        <begin position="1"/>
        <end position="25"/>
    </location>
</feature>
<dbReference type="HOGENOM" id="CLU_3089008_0_0_1"/>
<dbReference type="EMBL" id="KN823201">
    <property type="protein sequence ID" value="KIO19817.1"/>
    <property type="molecule type" value="Genomic_DNA"/>
</dbReference>
<organism evidence="2 3">
    <name type="scientific">Tulasnella calospora MUT 4182</name>
    <dbReference type="NCBI Taxonomy" id="1051891"/>
    <lineage>
        <taxon>Eukaryota</taxon>
        <taxon>Fungi</taxon>
        <taxon>Dikarya</taxon>
        <taxon>Basidiomycota</taxon>
        <taxon>Agaricomycotina</taxon>
        <taxon>Agaricomycetes</taxon>
        <taxon>Cantharellales</taxon>
        <taxon>Tulasnellaceae</taxon>
        <taxon>Tulasnella</taxon>
    </lineage>
</organism>
<protein>
    <submittedName>
        <fullName evidence="2">Uncharacterized protein</fullName>
    </submittedName>
</protein>
<name>A0A0C3LEE7_9AGAM</name>
<sequence length="52" mass="5989">MNPALHSDPSTQHPTPLHSHHDRDLTAVHGRGSLIRIRLCAWPFRRQRKPCS</sequence>
<evidence type="ECO:0000256" key="1">
    <source>
        <dbReference type="SAM" id="MobiDB-lite"/>
    </source>
</evidence>